<gene>
    <name evidence="3" type="ORF">KK083_19500</name>
</gene>
<dbReference type="Gene3D" id="3.30.530.20">
    <property type="match status" value="1"/>
</dbReference>
<evidence type="ECO:0000259" key="2">
    <source>
        <dbReference type="Pfam" id="PF08327"/>
    </source>
</evidence>
<dbReference type="InterPro" id="IPR013538">
    <property type="entry name" value="ASHA1/2-like_C"/>
</dbReference>
<evidence type="ECO:0000313" key="4">
    <source>
        <dbReference type="Proteomes" id="UP001319200"/>
    </source>
</evidence>
<feature type="domain" description="Activator of Hsp90 ATPase homologue 1/2-like C-terminal" evidence="2">
    <location>
        <begin position="55"/>
        <end position="177"/>
    </location>
</feature>
<organism evidence="3 4">
    <name type="scientific">Chryseosolibacter histidini</name>
    <dbReference type="NCBI Taxonomy" id="2782349"/>
    <lineage>
        <taxon>Bacteria</taxon>
        <taxon>Pseudomonadati</taxon>
        <taxon>Bacteroidota</taxon>
        <taxon>Cytophagia</taxon>
        <taxon>Cytophagales</taxon>
        <taxon>Chryseotaleaceae</taxon>
        <taxon>Chryseosolibacter</taxon>
    </lineage>
</organism>
<accession>A0AAP2DMI7</accession>
<evidence type="ECO:0000313" key="3">
    <source>
        <dbReference type="EMBL" id="MBT1699090.1"/>
    </source>
</evidence>
<evidence type="ECO:0000256" key="1">
    <source>
        <dbReference type="ARBA" id="ARBA00006817"/>
    </source>
</evidence>
<protein>
    <submittedName>
        <fullName evidence="3">SRPBCC domain-containing protein</fullName>
    </submittedName>
</protein>
<comment type="caution">
    <text evidence="3">The sequence shown here is derived from an EMBL/GenBank/DDBJ whole genome shotgun (WGS) entry which is preliminary data.</text>
</comment>
<dbReference type="InterPro" id="IPR023393">
    <property type="entry name" value="START-like_dom_sf"/>
</dbReference>
<dbReference type="EMBL" id="JAHESF010000021">
    <property type="protein sequence ID" value="MBT1699090.1"/>
    <property type="molecule type" value="Genomic_DNA"/>
</dbReference>
<proteinExistence type="inferred from homology"/>
<dbReference type="Pfam" id="PF08327">
    <property type="entry name" value="AHSA1"/>
    <property type="match status" value="1"/>
</dbReference>
<dbReference type="CDD" id="cd07814">
    <property type="entry name" value="SRPBCC_CalC_Aha1-like"/>
    <property type="match status" value="1"/>
</dbReference>
<reference evidence="3 4" key="1">
    <citation type="submission" date="2021-05" db="EMBL/GenBank/DDBJ databases">
        <title>A Polyphasic approach of four new species of the genus Ohtaekwangia: Ohtaekwangia histidinii sp. nov., Ohtaekwangia cretensis sp. nov., Ohtaekwangia indiensis sp. nov., Ohtaekwangia reichenbachii sp. nov. from diverse environment.</title>
        <authorList>
            <person name="Octaviana S."/>
        </authorList>
    </citation>
    <scope>NUCLEOTIDE SEQUENCE [LARGE SCALE GENOMIC DNA]</scope>
    <source>
        <strain evidence="3 4">PWU4</strain>
    </source>
</reference>
<dbReference type="RefSeq" id="WP_254166533.1">
    <property type="nucleotide sequence ID" value="NZ_JAHESF010000021.1"/>
</dbReference>
<keyword evidence="4" id="KW-1185">Reference proteome</keyword>
<comment type="similarity">
    <text evidence="1">Belongs to the AHA1 family.</text>
</comment>
<dbReference type="SUPFAM" id="SSF55961">
    <property type="entry name" value="Bet v1-like"/>
    <property type="match status" value="1"/>
</dbReference>
<sequence>MKRRSATTMIRSLAGILLLIPVMFCEQNEVCAQVLSASEQALTKEKVLNLYVRINAPLDSVWERVSTEKGFHKFFAPSCKLEPKTLGFMEVLFAPGAPEGQRGAENNRVLAIQPKQMISFTWDAPPQWPEIRKNRTVVSLRLYKTSDRETLLTLSQAGWGVGPEWEAVFNYFEKAWGGFVLPNLKYSLEVKPVDWREFPKYAPKELKPAERF</sequence>
<dbReference type="Proteomes" id="UP001319200">
    <property type="component" value="Unassembled WGS sequence"/>
</dbReference>
<name>A0AAP2DMI7_9BACT</name>
<dbReference type="AlphaFoldDB" id="A0AAP2DMI7"/>